<dbReference type="Pfam" id="PF02498">
    <property type="entry name" value="Bro-N"/>
    <property type="match status" value="1"/>
</dbReference>
<gene>
    <name evidence="2" type="ORF">QO018_005106</name>
</gene>
<dbReference type="Proteomes" id="UP001244552">
    <property type="component" value="Unassembled WGS sequence"/>
</dbReference>
<accession>A0ABU0MRW6</accession>
<comment type="caution">
    <text evidence="2">The sequence shown here is derived from an EMBL/GenBank/DDBJ whole genome shotgun (WGS) entry which is preliminary data.</text>
</comment>
<feature type="domain" description="Bro-N" evidence="1">
    <location>
        <begin position="4"/>
        <end position="110"/>
    </location>
</feature>
<evidence type="ECO:0000259" key="1">
    <source>
        <dbReference type="PROSITE" id="PS51750"/>
    </source>
</evidence>
<dbReference type="InterPro" id="IPR003497">
    <property type="entry name" value="BRO_N_domain"/>
</dbReference>
<sequence>MVGEHPVPARFEFSFEDTTVRVLEINGTPWWVLVDVCVVLGIANPRDAAGRLDDDEKGVGITDTLGGPQEVTVINESGLYSLTLTSRKPSAKRFKKWITSEVLPAIRKTGGYGTSQVDLNDPAQLRALLLNYSAEVETTKKALAAAQVEASAATSALDRIAGTEGLLCLTDAAKVLGQQPKAFIRWLTAGRYIYRRVGSSRLLAYQDAIQSGLIEHKLRTFKKADGTEGSSDQPMVTTKGIARFARLLGVTADWSAVSKETLTHA</sequence>
<dbReference type="InterPro" id="IPR005039">
    <property type="entry name" value="Ant_C"/>
</dbReference>
<keyword evidence="3" id="KW-1185">Reference proteome</keyword>
<dbReference type="PROSITE" id="PS51750">
    <property type="entry name" value="BRO_N"/>
    <property type="match status" value="1"/>
</dbReference>
<dbReference type="PANTHER" id="PTHR36180:SF2">
    <property type="entry name" value="BRO FAMILY PROTEIN"/>
    <property type="match status" value="1"/>
</dbReference>
<dbReference type="Pfam" id="PF03374">
    <property type="entry name" value="ANT"/>
    <property type="match status" value="1"/>
</dbReference>
<protein>
    <submittedName>
        <fullName evidence="2">Prophage antirepressor-like protein</fullName>
    </submittedName>
</protein>
<proteinExistence type="predicted"/>
<dbReference type="RefSeq" id="WP_209988669.1">
    <property type="nucleotide sequence ID" value="NZ_JAGINO010000025.1"/>
</dbReference>
<dbReference type="SMART" id="SM01040">
    <property type="entry name" value="Bro-N"/>
    <property type="match status" value="1"/>
</dbReference>
<dbReference type="EMBL" id="JAUSVU010000024">
    <property type="protein sequence ID" value="MDQ0536212.1"/>
    <property type="molecule type" value="Genomic_DNA"/>
</dbReference>
<organism evidence="2 3">
    <name type="scientific">Azospirillum picis</name>
    <dbReference type="NCBI Taxonomy" id="488438"/>
    <lineage>
        <taxon>Bacteria</taxon>
        <taxon>Pseudomonadati</taxon>
        <taxon>Pseudomonadota</taxon>
        <taxon>Alphaproteobacteria</taxon>
        <taxon>Rhodospirillales</taxon>
        <taxon>Azospirillaceae</taxon>
        <taxon>Azospirillum</taxon>
    </lineage>
</organism>
<evidence type="ECO:0000313" key="3">
    <source>
        <dbReference type="Proteomes" id="UP001244552"/>
    </source>
</evidence>
<dbReference type="PANTHER" id="PTHR36180">
    <property type="entry name" value="DNA-BINDING PROTEIN-RELATED-RELATED"/>
    <property type="match status" value="1"/>
</dbReference>
<reference evidence="2 3" key="1">
    <citation type="submission" date="2023-07" db="EMBL/GenBank/DDBJ databases">
        <title>Genomic Encyclopedia of Type Strains, Phase IV (KMG-IV): sequencing the most valuable type-strain genomes for metagenomic binning, comparative biology and taxonomic classification.</title>
        <authorList>
            <person name="Goeker M."/>
        </authorList>
    </citation>
    <scope>NUCLEOTIDE SEQUENCE [LARGE SCALE GENOMIC DNA]</scope>
    <source>
        <strain evidence="2 3">DSM 19922</strain>
    </source>
</reference>
<name>A0ABU0MRW6_9PROT</name>
<evidence type="ECO:0000313" key="2">
    <source>
        <dbReference type="EMBL" id="MDQ0536212.1"/>
    </source>
</evidence>